<gene>
    <name evidence="1" type="ORF">UFOPK3992_01161</name>
</gene>
<sequence>MTSDMTTLKIRKATRDLFNEAARGAGLTADAYLSRLLDDETWRARMAQAKAVMATPDDGYAGETAEWDALSDDGLGAE</sequence>
<dbReference type="EMBL" id="CAFBOZ010000160">
    <property type="protein sequence ID" value="CAB5009727.1"/>
    <property type="molecule type" value="Genomic_DNA"/>
</dbReference>
<evidence type="ECO:0000313" key="1">
    <source>
        <dbReference type="EMBL" id="CAB5009727.1"/>
    </source>
</evidence>
<proteinExistence type="predicted"/>
<accession>A0A6J7PWL7</accession>
<reference evidence="1" key="1">
    <citation type="submission" date="2020-05" db="EMBL/GenBank/DDBJ databases">
        <authorList>
            <person name="Chiriac C."/>
            <person name="Salcher M."/>
            <person name="Ghai R."/>
            <person name="Kavagutti S V."/>
        </authorList>
    </citation>
    <scope>NUCLEOTIDE SEQUENCE</scope>
</reference>
<name>A0A6J7PWL7_9ZZZZ</name>
<dbReference type="AlphaFoldDB" id="A0A6J7PWL7"/>
<organism evidence="1">
    <name type="scientific">freshwater metagenome</name>
    <dbReference type="NCBI Taxonomy" id="449393"/>
    <lineage>
        <taxon>unclassified sequences</taxon>
        <taxon>metagenomes</taxon>
        <taxon>ecological metagenomes</taxon>
    </lineage>
</organism>
<protein>
    <submittedName>
        <fullName evidence="1">Unannotated protein</fullName>
    </submittedName>
</protein>